<dbReference type="Proteomes" id="UP000287651">
    <property type="component" value="Unassembled WGS sequence"/>
</dbReference>
<dbReference type="AlphaFoldDB" id="A0A427AXC9"/>
<organism evidence="1 2">
    <name type="scientific">Ensete ventricosum</name>
    <name type="common">Abyssinian banana</name>
    <name type="synonym">Musa ensete</name>
    <dbReference type="NCBI Taxonomy" id="4639"/>
    <lineage>
        <taxon>Eukaryota</taxon>
        <taxon>Viridiplantae</taxon>
        <taxon>Streptophyta</taxon>
        <taxon>Embryophyta</taxon>
        <taxon>Tracheophyta</taxon>
        <taxon>Spermatophyta</taxon>
        <taxon>Magnoliopsida</taxon>
        <taxon>Liliopsida</taxon>
        <taxon>Zingiberales</taxon>
        <taxon>Musaceae</taxon>
        <taxon>Ensete</taxon>
    </lineage>
</organism>
<comment type="caution">
    <text evidence="1">The sequence shown here is derived from an EMBL/GenBank/DDBJ whole genome shotgun (WGS) entry which is preliminary data.</text>
</comment>
<reference evidence="1 2" key="1">
    <citation type="journal article" date="2014" name="Agronomy (Basel)">
        <title>A Draft Genome Sequence for Ensete ventricosum, the Drought-Tolerant Tree Against Hunger.</title>
        <authorList>
            <person name="Harrison J."/>
            <person name="Moore K.A."/>
            <person name="Paszkiewicz K."/>
            <person name="Jones T."/>
            <person name="Grant M."/>
            <person name="Ambacheew D."/>
            <person name="Muzemil S."/>
            <person name="Studholme D.J."/>
        </authorList>
    </citation>
    <scope>NUCLEOTIDE SEQUENCE [LARGE SCALE GENOMIC DNA]</scope>
</reference>
<protein>
    <submittedName>
        <fullName evidence="1">Uncharacterized protein</fullName>
    </submittedName>
</protein>
<accession>A0A427AXC9</accession>
<evidence type="ECO:0000313" key="1">
    <source>
        <dbReference type="EMBL" id="RRT80910.1"/>
    </source>
</evidence>
<name>A0A427AXC9_ENSVE</name>
<evidence type="ECO:0000313" key="2">
    <source>
        <dbReference type="Proteomes" id="UP000287651"/>
    </source>
</evidence>
<proteinExistence type="predicted"/>
<gene>
    <name evidence="1" type="ORF">B296_00002222</name>
</gene>
<dbReference type="EMBL" id="AMZH03001033">
    <property type="protein sequence ID" value="RRT80910.1"/>
    <property type="molecule type" value="Genomic_DNA"/>
</dbReference>
<sequence>MMVGESSSDSPNVEVVSLSSGGMILTEVKAYRALQAIKQCHSFDSIMIEELLGQIRKRNNIPGSYKLHAPRLEQHRYDLFPNGFGLSINVLEVLEANPPAGGDAHPKKMSKLGVCKVSKSTIAWEAAMRGGSSQRWVKSPKPSGQGACLTIWSQPCYEEGYSPKVDEGPNHRYTMALIDQVHDAGRVIDYMGDKIFDLQSEIRELKEGPCMTVIMAAKQRATDLQAEVERLKSDIGEAER</sequence>